<dbReference type="PROSITE" id="PS50005">
    <property type="entry name" value="TPR"/>
    <property type="match status" value="3"/>
</dbReference>
<dbReference type="SUPFAM" id="SSF55486">
    <property type="entry name" value="Metalloproteases ('zincins'), catalytic domain"/>
    <property type="match status" value="1"/>
</dbReference>
<dbReference type="PANTHER" id="PTHR44858">
    <property type="entry name" value="TETRATRICOPEPTIDE REPEAT PROTEIN 6"/>
    <property type="match status" value="1"/>
</dbReference>
<feature type="compositionally biased region" description="Low complexity" evidence="3">
    <location>
        <begin position="828"/>
        <end position="837"/>
    </location>
</feature>
<accession>A0A381Q545</accession>
<protein>
    <recommendedName>
        <fullName evidence="5">Tetratricopeptide repeat protein</fullName>
    </recommendedName>
</protein>
<dbReference type="AlphaFoldDB" id="A0A381Q545"/>
<reference evidence="4" key="1">
    <citation type="submission" date="2018-05" db="EMBL/GenBank/DDBJ databases">
        <authorList>
            <person name="Lanie J.A."/>
            <person name="Ng W.-L."/>
            <person name="Kazmierczak K.M."/>
            <person name="Andrzejewski T.M."/>
            <person name="Davidsen T.M."/>
            <person name="Wayne K.J."/>
            <person name="Tettelin H."/>
            <person name="Glass J.I."/>
            <person name="Rusch D."/>
            <person name="Podicherti R."/>
            <person name="Tsui H.-C.T."/>
            <person name="Winkler M.E."/>
        </authorList>
    </citation>
    <scope>NUCLEOTIDE SEQUENCE</scope>
</reference>
<dbReference type="EMBL" id="UINC01001172">
    <property type="protein sequence ID" value="SUZ73217.1"/>
    <property type="molecule type" value="Genomic_DNA"/>
</dbReference>
<name>A0A381Q545_9ZZZZ</name>
<dbReference type="PANTHER" id="PTHR44858:SF1">
    <property type="entry name" value="UDP-N-ACETYLGLUCOSAMINE--PEPTIDE N-ACETYLGLUCOSAMINYLTRANSFERASE SPINDLY-RELATED"/>
    <property type="match status" value="1"/>
</dbReference>
<dbReference type="SMART" id="SM00028">
    <property type="entry name" value="TPR"/>
    <property type="match status" value="9"/>
</dbReference>
<evidence type="ECO:0000256" key="2">
    <source>
        <dbReference type="ARBA" id="ARBA00022803"/>
    </source>
</evidence>
<evidence type="ECO:0000256" key="3">
    <source>
        <dbReference type="SAM" id="MobiDB-lite"/>
    </source>
</evidence>
<dbReference type="Pfam" id="PF13432">
    <property type="entry name" value="TPR_16"/>
    <property type="match status" value="3"/>
</dbReference>
<organism evidence="4">
    <name type="scientific">marine metagenome</name>
    <dbReference type="NCBI Taxonomy" id="408172"/>
    <lineage>
        <taxon>unclassified sequences</taxon>
        <taxon>metagenomes</taxon>
        <taxon>ecological metagenomes</taxon>
    </lineage>
</organism>
<dbReference type="InterPro" id="IPR019734">
    <property type="entry name" value="TPR_rpt"/>
</dbReference>
<sequence>VAYLSALTEVGRYEDALEALTQVPPVLETELANSAGEIYFALGRIDEARVQFNRAVQGRAVDQHSARLKLAVIEWTYGDREAALATFDSFIDIYNGSTPLSSSDLTAVATAVRYLGSREHALFQDALRAYDEAVVADPGNLEPRILIGEFFLEKYQGTEADAAMQEVLQLNPNHPRALLGLARAMLFNNSVGVAEQVDKALEQNENLVEARVFKAGLLIKLEDHEEARSELQKALDVNPTSLEALSALAGSHYLQGETEEYERIRDQVNELAPTYAEVYNDIALLSVESRKYFEATRLAEEAVRIDSLSWRAYGILGVNQLRLGLIDEAKASLETAFEGDPHSVWFFNTLLLMDTFEYYDIDDEDPRFLFVVHERESALLQPYIEQITEEAYEALVERYGGYEPPLPIRIEVYPSSSDFSVRTIGLGGMGALGVTFGSLLAMDSPAARPVGEFNWASVLWHELAHVFHLGLTEHEVPRWFSEGLAVHEQRRAREGWGHQVDPAFLNRYREGMLLPVSELNSGFVQPDYPEQVVDSYLQASLVFAFIEDRWGLQVIRDMLRGYRDGRATPELMESLLDISMDELDRDFDEYFQQRFASALRSLEPPVNSPGIPENPETIEDWSRVVRENPGNFQARLALGYTLLQEERLEEAEEHLREAVALFPEYGGTGSPYWYLAQLHQQREETEEAVDALEHLTALNESHYEAFLQLAELKTGLGDTQGAAEAMDAAVLIYPYEVELHDRLAEAHEARGDAIGTVRERRAILALEPADLAGAYYNLAVAYNTAGDPTQARQSVLRALEIAPNFSAGLELLLDLRSGAPGGAPPEPQAAGTPAPQTDGAVSPAGARSR</sequence>
<dbReference type="Gene3D" id="1.25.40.10">
    <property type="entry name" value="Tetratricopeptide repeat domain"/>
    <property type="match status" value="5"/>
</dbReference>
<keyword evidence="1" id="KW-0677">Repeat</keyword>
<dbReference type="SUPFAM" id="SSF48452">
    <property type="entry name" value="TPR-like"/>
    <property type="match status" value="3"/>
</dbReference>
<evidence type="ECO:0000313" key="4">
    <source>
        <dbReference type="EMBL" id="SUZ73217.1"/>
    </source>
</evidence>
<feature type="region of interest" description="Disordered" evidence="3">
    <location>
        <begin position="816"/>
        <end position="849"/>
    </location>
</feature>
<gene>
    <name evidence="4" type="ORF">METZ01_LOCUS26071</name>
</gene>
<evidence type="ECO:0000256" key="1">
    <source>
        <dbReference type="ARBA" id="ARBA00022737"/>
    </source>
</evidence>
<dbReference type="InterPro" id="IPR011990">
    <property type="entry name" value="TPR-like_helical_dom_sf"/>
</dbReference>
<dbReference type="InterPro" id="IPR050498">
    <property type="entry name" value="Ycf3"/>
</dbReference>
<evidence type="ECO:0008006" key="5">
    <source>
        <dbReference type="Google" id="ProtNLM"/>
    </source>
</evidence>
<proteinExistence type="predicted"/>
<feature type="non-terminal residue" evidence="4">
    <location>
        <position position="1"/>
    </location>
</feature>
<dbReference type="Pfam" id="PF13181">
    <property type="entry name" value="TPR_8"/>
    <property type="match status" value="2"/>
</dbReference>
<keyword evidence="2" id="KW-0802">TPR repeat</keyword>